<evidence type="ECO:0000313" key="2">
    <source>
        <dbReference type="EMBL" id="DAE15458.1"/>
    </source>
</evidence>
<accession>A0A8S5Q957</accession>
<proteinExistence type="predicted"/>
<name>A0A8S5Q957_9CAUD</name>
<organism evidence="2">
    <name type="scientific">Siphoviridae sp. ctjOC2</name>
    <dbReference type="NCBI Taxonomy" id="2825632"/>
    <lineage>
        <taxon>Viruses</taxon>
        <taxon>Duplodnaviria</taxon>
        <taxon>Heunggongvirae</taxon>
        <taxon>Uroviricota</taxon>
        <taxon>Caudoviricetes</taxon>
    </lineage>
</organism>
<evidence type="ECO:0000256" key="1">
    <source>
        <dbReference type="SAM" id="MobiDB-lite"/>
    </source>
</evidence>
<reference evidence="2" key="1">
    <citation type="journal article" date="2021" name="Proc. Natl. Acad. Sci. U.S.A.">
        <title>A Catalog of Tens of Thousands of Viruses from Human Metagenomes Reveals Hidden Associations with Chronic Diseases.</title>
        <authorList>
            <person name="Tisza M.J."/>
            <person name="Buck C.B."/>
        </authorList>
    </citation>
    <scope>NUCLEOTIDE SEQUENCE</scope>
    <source>
        <strain evidence="2">CtjOC2</strain>
    </source>
</reference>
<feature type="region of interest" description="Disordered" evidence="1">
    <location>
        <begin position="1"/>
        <end position="21"/>
    </location>
</feature>
<feature type="compositionally biased region" description="Low complexity" evidence="1">
    <location>
        <begin position="1"/>
        <end position="16"/>
    </location>
</feature>
<sequence length="128" mass="13407">MIPPHSRSCSRASKSSFGGTPARSASVIARLRASLAFRASLAAAMNFSVVSVSSDSLSVTPARLSLALGSIVKASTGTPSTSARAVASQIRGIRSPDSIRRRLVMCIVWPAPSSWRPSSANDHPALFR</sequence>
<protein>
    <submittedName>
        <fullName evidence="2">Uncharacterized protein</fullName>
    </submittedName>
</protein>
<dbReference type="EMBL" id="BK015605">
    <property type="protein sequence ID" value="DAE15458.1"/>
    <property type="molecule type" value="Genomic_DNA"/>
</dbReference>